<dbReference type="InterPro" id="IPR027417">
    <property type="entry name" value="P-loop_NTPase"/>
</dbReference>
<keyword evidence="3" id="KW-0808">Transferase</keyword>
<dbReference type="SMART" id="SM00072">
    <property type="entry name" value="GuKc"/>
    <property type="match status" value="1"/>
</dbReference>
<dbReference type="InterPro" id="IPR017665">
    <property type="entry name" value="Guanylate_kinase"/>
</dbReference>
<evidence type="ECO:0000256" key="1">
    <source>
        <dbReference type="ARBA" id="ARBA00005790"/>
    </source>
</evidence>
<keyword evidence="4" id="KW-0547">Nucleotide-binding</keyword>
<dbReference type="AlphaFoldDB" id="A0A6G0WEV0"/>
<protein>
    <recommendedName>
        <fullName evidence="2">guanylate kinase</fullName>
        <ecNumber evidence="2">2.7.4.8</ecNumber>
    </recommendedName>
</protein>
<dbReference type="VEuPathDB" id="FungiDB:AeMF1_012790"/>
<reference evidence="8 9" key="1">
    <citation type="submission" date="2019-07" db="EMBL/GenBank/DDBJ databases">
        <title>Genomics analysis of Aphanomyces spp. identifies a new class of oomycete effector associated with host adaptation.</title>
        <authorList>
            <person name="Gaulin E."/>
        </authorList>
    </citation>
    <scope>NUCLEOTIDE SEQUENCE [LARGE SCALE GENOMIC DNA]</scope>
    <source>
        <strain evidence="8 9">ATCC 201684</strain>
    </source>
</reference>
<dbReference type="GO" id="GO:0004385">
    <property type="term" value="F:GMP kinase activity"/>
    <property type="evidence" value="ECO:0007669"/>
    <property type="project" value="UniProtKB-EC"/>
</dbReference>
<dbReference type="NCBIfam" id="TIGR03263">
    <property type="entry name" value="guanyl_kin"/>
    <property type="match status" value="1"/>
</dbReference>
<evidence type="ECO:0000259" key="7">
    <source>
        <dbReference type="PROSITE" id="PS50052"/>
    </source>
</evidence>
<dbReference type="CDD" id="cd00071">
    <property type="entry name" value="GMPK"/>
    <property type="match status" value="1"/>
</dbReference>
<proteinExistence type="inferred from homology"/>
<feature type="domain" description="Guanylate kinase-like" evidence="7">
    <location>
        <begin position="74"/>
        <end position="255"/>
    </location>
</feature>
<keyword evidence="5" id="KW-0418">Kinase</keyword>
<dbReference type="EMBL" id="VJMJ01000254">
    <property type="protein sequence ID" value="KAF0724944.1"/>
    <property type="molecule type" value="Genomic_DNA"/>
</dbReference>
<gene>
    <name evidence="8" type="ORF">Ae201684_016504</name>
</gene>
<dbReference type="InterPro" id="IPR008145">
    <property type="entry name" value="GK/Ca_channel_bsu"/>
</dbReference>
<evidence type="ECO:0000313" key="8">
    <source>
        <dbReference type="EMBL" id="KAF0724944.1"/>
    </source>
</evidence>
<sequence length="264" mass="30111">MEKTTQNLTFEELSILNERKQEIKKGHLDYLDTHPELKTLLSSFMSIVLLEKPTDVVAFAKSHFDAMKPIKITPDPLVVAGPSGVGKGTLISKLLEKYPQKFGFSVSHTTRDPRTGEENGKAYHFVSTEEFDEEVENNSFLEYAYVHSNGYGTSKRSVEEVQHQEKICILDIDIQGVQQVKKSGIKMKYLFIAPPSMTDLEKRLRGRGTETHDKIRLRLSNAKAELDFASQGHFDKVLVNNDLDEAFAELEETIVEWYPQVRFK</sequence>
<accession>A0A6G0WEV0</accession>
<dbReference type="CDD" id="cd22973">
    <property type="entry name" value="DD_CATIP"/>
    <property type="match status" value="1"/>
</dbReference>
<keyword evidence="9" id="KW-1185">Reference proteome</keyword>
<dbReference type="Pfam" id="PF00625">
    <property type="entry name" value="Guanylate_kin"/>
    <property type="match status" value="1"/>
</dbReference>
<dbReference type="Gene3D" id="3.40.50.300">
    <property type="entry name" value="P-loop containing nucleotide triphosphate hydrolases"/>
    <property type="match status" value="1"/>
</dbReference>
<organism evidence="8 9">
    <name type="scientific">Aphanomyces euteiches</name>
    <dbReference type="NCBI Taxonomy" id="100861"/>
    <lineage>
        <taxon>Eukaryota</taxon>
        <taxon>Sar</taxon>
        <taxon>Stramenopiles</taxon>
        <taxon>Oomycota</taxon>
        <taxon>Saprolegniomycetes</taxon>
        <taxon>Saprolegniales</taxon>
        <taxon>Verrucalvaceae</taxon>
        <taxon>Aphanomyces</taxon>
    </lineage>
</organism>
<comment type="similarity">
    <text evidence="1">Belongs to the guanylate kinase family.</text>
</comment>
<dbReference type="PROSITE" id="PS50052">
    <property type="entry name" value="GUANYLATE_KINASE_2"/>
    <property type="match status" value="1"/>
</dbReference>
<name>A0A6G0WEV0_9STRA</name>
<evidence type="ECO:0000256" key="3">
    <source>
        <dbReference type="ARBA" id="ARBA00022679"/>
    </source>
</evidence>
<evidence type="ECO:0000313" key="9">
    <source>
        <dbReference type="Proteomes" id="UP000481153"/>
    </source>
</evidence>
<dbReference type="PANTHER" id="PTHR23117">
    <property type="entry name" value="GUANYLATE KINASE-RELATED"/>
    <property type="match status" value="1"/>
</dbReference>
<evidence type="ECO:0000256" key="6">
    <source>
        <dbReference type="ARBA" id="ARBA00022840"/>
    </source>
</evidence>
<dbReference type="FunFam" id="3.30.63.10:FF:000002">
    <property type="entry name" value="Guanylate kinase 1"/>
    <property type="match status" value="1"/>
</dbReference>
<dbReference type="FunFam" id="3.40.50.300:FF:000776">
    <property type="entry name" value="Guanylate kinase 2"/>
    <property type="match status" value="1"/>
</dbReference>
<dbReference type="SUPFAM" id="SSF47391">
    <property type="entry name" value="Dimerization-anchoring domain of cAMP-dependent PK regulatory subunit"/>
    <property type="match status" value="1"/>
</dbReference>
<comment type="caution">
    <text evidence="8">The sequence shown here is derived from an EMBL/GenBank/DDBJ whole genome shotgun (WGS) entry which is preliminary data.</text>
</comment>
<dbReference type="EC" id="2.7.4.8" evidence="2"/>
<dbReference type="InterPro" id="IPR008144">
    <property type="entry name" value="Guanylate_kin-like_dom"/>
</dbReference>
<dbReference type="InterPro" id="IPR020590">
    <property type="entry name" value="Guanylate_kinase_CS"/>
</dbReference>
<dbReference type="Proteomes" id="UP000481153">
    <property type="component" value="Unassembled WGS sequence"/>
</dbReference>
<dbReference type="HAMAP" id="MF_00328">
    <property type="entry name" value="Guanylate_kinase"/>
    <property type="match status" value="1"/>
</dbReference>
<keyword evidence="6" id="KW-0067">ATP-binding</keyword>
<dbReference type="GO" id="GO:0005829">
    <property type="term" value="C:cytosol"/>
    <property type="evidence" value="ECO:0007669"/>
    <property type="project" value="TreeGrafter"/>
</dbReference>
<dbReference type="InterPro" id="IPR047501">
    <property type="entry name" value="DD_CATIP"/>
</dbReference>
<dbReference type="GO" id="GO:0005524">
    <property type="term" value="F:ATP binding"/>
    <property type="evidence" value="ECO:0007669"/>
    <property type="project" value="UniProtKB-KW"/>
</dbReference>
<evidence type="ECO:0000256" key="5">
    <source>
        <dbReference type="ARBA" id="ARBA00022777"/>
    </source>
</evidence>
<dbReference type="PANTHER" id="PTHR23117:SF13">
    <property type="entry name" value="GUANYLATE KINASE"/>
    <property type="match status" value="1"/>
</dbReference>
<evidence type="ECO:0000256" key="2">
    <source>
        <dbReference type="ARBA" id="ARBA00012961"/>
    </source>
</evidence>
<evidence type="ECO:0000256" key="4">
    <source>
        <dbReference type="ARBA" id="ARBA00022741"/>
    </source>
</evidence>
<dbReference type="PROSITE" id="PS00856">
    <property type="entry name" value="GUANYLATE_KINASE_1"/>
    <property type="match status" value="1"/>
</dbReference>
<dbReference type="SUPFAM" id="SSF52540">
    <property type="entry name" value="P-loop containing nucleoside triphosphate hydrolases"/>
    <property type="match status" value="1"/>
</dbReference>